<evidence type="ECO:0000256" key="3">
    <source>
        <dbReference type="SAM" id="MobiDB-lite"/>
    </source>
</evidence>
<feature type="region of interest" description="Disordered" evidence="3">
    <location>
        <begin position="27"/>
        <end position="51"/>
    </location>
</feature>
<feature type="domain" description="CBS" evidence="4">
    <location>
        <begin position="139"/>
        <end position="197"/>
    </location>
</feature>
<dbReference type="OrthoDB" id="9811720at2"/>
<dbReference type="PANTHER" id="PTHR48108:SF26">
    <property type="entry name" value="CBS DOMAIN-CONTAINING PROTEIN DDB_G0289609"/>
    <property type="match status" value="1"/>
</dbReference>
<keyword evidence="1" id="KW-0677">Repeat</keyword>
<feature type="domain" description="CBS" evidence="4">
    <location>
        <begin position="76"/>
        <end position="133"/>
    </location>
</feature>
<sequence length="199" mass="22435">MFFWIHDGRISPNPPLTQTDRVLKVHPSGKSNPTEIGDGEPGTTPTGSFLHQNPRDAYKEASLPTEKPVFFLHEIMTSPVFTKGEEETIDHCLEFMFEKGIRHLPITNHLGQLVGFVSDRDLLEKTKSYEKEMPVSDAMIKRVLVGSPGAEIRQVTKVLLEERIGCLPIVNDDNYPIGIITRSDLLRLLLKYPNLSLMV</sequence>
<gene>
    <name evidence="5" type="ORF">EHQ59_07770</name>
</gene>
<dbReference type="Pfam" id="PF00571">
    <property type="entry name" value="CBS"/>
    <property type="match status" value="2"/>
</dbReference>
<dbReference type="InterPro" id="IPR051462">
    <property type="entry name" value="CBS_domain-containing"/>
</dbReference>
<evidence type="ECO:0000313" key="6">
    <source>
        <dbReference type="Proteomes" id="UP000297609"/>
    </source>
</evidence>
<accession>A0A4V3JQ76</accession>
<dbReference type="SMART" id="SM00116">
    <property type="entry name" value="CBS"/>
    <property type="match status" value="2"/>
</dbReference>
<evidence type="ECO:0000256" key="2">
    <source>
        <dbReference type="PROSITE-ProRule" id="PRU00703"/>
    </source>
</evidence>
<evidence type="ECO:0000259" key="4">
    <source>
        <dbReference type="PROSITE" id="PS51371"/>
    </source>
</evidence>
<dbReference type="PROSITE" id="PS51371">
    <property type="entry name" value="CBS"/>
    <property type="match status" value="2"/>
</dbReference>
<evidence type="ECO:0000256" key="1">
    <source>
        <dbReference type="ARBA" id="ARBA00022737"/>
    </source>
</evidence>
<dbReference type="EMBL" id="RQGG01000019">
    <property type="protein sequence ID" value="TGL54083.1"/>
    <property type="molecule type" value="Genomic_DNA"/>
</dbReference>
<proteinExistence type="predicted"/>
<dbReference type="AlphaFoldDB" id="A0A4V3JQ76"/>
<keyword evidence="6" id="KW-1185">Reference proteome</keyword>
<dbReference type="InterPro" id="IPR000644">
    <property type="entry name" value="CBS_dom"/>
</dbReference>
<protein>
    <submittedName>
        <fullName evidence="5">CBS domain-containing protein</fullName>
    </submittedName>
</protein>
<dbReference type="PANTHER" id="PTHR48108">
    <property type="entry name" value="CBS DOMAIN-CONTAINING PROTEIN CBSX2, CHLOROPLASTIC"/>
    <property type="match status" value="1"/>
</dbReference>
<dbReference type="CDD" id="cd04584">
    <property type="entry name" value="CBS_pair_AcuB_like"/>
    <property type="match status" value="1"/>
</dbReference>
<dbReference type="SUPFAM" id="SSF54631">
    <property type="entry name" value="CBS-domain pair"/>
    <property type="match status" value="1"/>
</dbReference>
<dbReference type="InterPro" id="IPR046342">
    <property type="entry name" value="CBS_dom_sf"/>
</dbReference>
<dbReference type="Proteomes" id="UP000297609">
    <property type="component" value="Unassembled WGS sequence"/>
</dbReference>
<dbReference type="Gene3D" id="3.10.580.10">
    <property type="entry name" value="CBS-domain"/>
    <property type="match status" value="1"/>
</dbReference>
<dbReference type="RefSeq" id="WP_135618997.1">
    <property type="nucleotide sequence ID" value="NZ_RQGG01000019.1"/>
</dbReference>
<organism evidence="5 6">
    <name type="scientific">Leptospira kemamanensis</name>
    <dbReference type="NCBI Taxonomy" id="2484942"/>
    <lineage>
        <taxon>Bacteria</taxon>
        <taxon>Pseudomonadati</taxon>
        <taxon>Spirochaetota</taxon>
        <taxon>Spirochaetia</taxon>
        <taxon>Leptospirales</taxon>
        <taxon>Leptospiraceae</taxon>
        <taxon>Leptospira</taxon>
    </lineage>
</organism>
<keyword evidence="2" id="KW-0129">CBS domain</keyword>
<name>A0A4V3JQ76_9LEPT</name>
<evidence type="ECO:0000313" key="5">
    <source>
        <dbReference type="EMBL" id="TGL54083.1"/>
    </source>
</evidence>
<reference evidence="5" key="1">
    <citation type="journal article" date="2019" name="PLoS Negl. Trop. Dis.">
        <title>Revisiting the worldwide diversity of Leptospira species in the environment.</title>
        <authorList>
            <person name="Vincent A.T."/>
            <person name="Schiettekatte O."/>
            <person name="Bourhy P."/>
            <person name="Veyrier F.J."/>
            <person name="Picardeau M."/>
        </authorList>
    </citation>
    <scope>NUCLEOTIDE SEQUENCE [LARGE SCALE GENOMIC DNA]</scope>
    <source>
        <strain evidence="5">201702454</strain>
    </source>
</reference>
<comment type="caution">
    <text evidence="5">The sequence shown here is derived from an EMBL/GenBank/DDBJ whole genome shotgun (WGS) entry which is preliminary data.</text>
</comment>